<dbReference type="NCBIfam" id="TIGR03514">
    <property type="entry name" value="GldB_lipo"/>
    <property type="match status" value="1"/>
</dbReference>
<dbReference type="EMBL" id="JBHULZ010000041">
    <property type="protein sequence ID" value="MFD2698821.1"/>
    <property type="molecule type" value="Genomic_DNA"/>
</dbReference>
<keyword evidence="3" id="KW-1185">Reference proteome</keyword>
<feature type="signal peptide" evidence="1">
    <location>
        <begin position="1"/>
        <end position="23"/>
    </location>
</feature>
<sequence>MIKSRYLLLIVVLLLVSCNRESAVEQAIEEIDISVQIDRFDLAFGKATPEDLPRLKRDYPFLFPERFHDSVWVNMMRDTINQELHAEVKKAFPVMQEEAEDIAHLFKHFKYYFPGFEAPRVVGITSEVDYKNKVVVSDSLMLIALDTYLGEDHFFYDGLQVFLKKNFKSEMLLSDIAGSYARQLVPKPKGRTFLEQMLYYGKQLYLKDLVIPHTKEAYRIGYTLDEMQWAHNNEAQIWKYFLQKELLYDTDVQLRERFINIAPFSKFYLQLDQESPPQLGQYIGWQIVRQFAEKHPDISLKQVLQLPAQKLFQESNYKPRKPE</sequence>
<dbReference type="RefSeq" id="WP_379048768.1">
    <property type="nucleotide sequence ID" value="NZ_JBHULZ010000041.1"/>
</dbReference>
<evidence type="ECO:0000313" key="2">
    <source>
        <dbReference type="EMBL" id="MFD2698821.1"/>
    </source>
</evidence>
<keyword evidence="1" id="KW-0732">Signal</keyword>
<evidence type="ECO:0000313" key="3">
    <source>
        <dbReference type="Proteomes" id="UP001597357"/>
    </source>
</evidence>
<dbReference type="Proteomes" id="UP001597357">
    <property type="component" value="Unassembled WGS sequence"/>
</dbReference>
<comment type="caution">
    <text evidence="2">The sequence shown here is derived from an EMBL/GenBank/DDBJ whole genome shotgun (WGS) entry which is preliminary data.</text>
</comment>
<gene>
    <name evidence="2" type="primary">gldB</name>
    <name evidence="2" type="ORF">ACFSQ0_12545</name>
</gene>
<name>A0ABW5SGJ0_9FLAO</name>
<evidence type="ECO:0000256" key="1">
    <source>
        <dbReference type="SAM" id="SignalP"/>
    </source>
</evidence>
<accession>A0ABW5SGJ0</accession>
<organism evidence="2 3">
    <name type="scientific">Mesonia sediminis</name>
    <dbReference type="NCBI Taxonomy" id="1703946"/>
    <lineage>
        <taxon>Bacteria</taxon>
        <taxon>Pseudomonadati</taxon>
        <taxon>Bacteroidota</taxon>
        <taxon>Flavobacteriia</taxon>
        <taxon>Flavobacteriales</taxon>
        <taxon>Flavobacteriaceae</taxon>
        <taxon>Mesonia</taxon>
    </lineage>
</organism>
<feature type="chain" id="PRO_5045733613" evidence="1">
    <location>
        <begin position="24"/>
        <end position="323"/>
    </location>
</feature>
<proteinExistence type="predicted"/>
<keyword evidence="2" id="KW-0449">Lipoprotein</keyword>
<dbReference type="InterPro" id="IPR019853">
    <property type="entry name" value="GldB-like"/>
</dbReference>
<dbReference type="PROSITE" id="PS51257">
    <property type="entry name" value="PROKAR_LIPOPROTEIN"/>
    <property type="match status" value="1"/>
</dbReference>
<reference evidence="3" key="1">
    <citation type="journal article" date="2019" name="Int. J. Syst. Evol. Microbiol.">
        <title>The Global Catalogue of Microorganisms (GCM) 10K type strain sequencing project: providing services to taxonomists for standard genome sequencing and annotation.</title>
        <authorList>
            <consortium name="The Broad Institute Genomics Platform"/>
            <consortium name="The Broad Institute Genome Sequencing Center for Infectious Disease"/>
            <person name="Wu L."/>
            <person name="Ma J."/>
        </authorList>
    </citation>
    <scope>NUCLEOTIDE SEQUENCE [LARGE SCALE GENOMIC DNA]</scope>
    <source>
        <strain evidence="3">KCTC 42255</strain>
    </source>
</reference>
<dbReference type="Pfam" id="PF25594">
    <property type="entry name" value="GldB_lipo"/>
    <property type="match status" value="1"/>
</dbReference>
<protein>
    <submittedName>
        <fullName evidence="2">Gliding motility lipoprotein GldB</fullName>
    </submittedName>
</protein>